<evidence type="ECO:0000259" key="1">
    <source>
        <dbReference type="Pfam" id="PF00675"/>
    </source>
</evidence>
<evidence type="ECO:0000259" key="2">
    <source>
        <dbReference type="Pfam" id="PF05193"/>
    </source>
</evidence>
<dbReference type="InterPro" id="IPR050361">
    <property type="entry name" value="MPP/UQCRC_Complex"/>
</dbReference>
<dbReference type="AlphaFoldDB" id="A0A0C1KEE9"/>
<organism evidence="3 4">
    <name type="scientific">Streptococcus constellatus</name>
    <dbReference type="NCBI Taxonomy" id="76860"/>
    <lineage>
        <taxon>Bacteria</taxon>
        <taxon>Bacillati</taxon>
        <taxon>Bacillota</taxon>
        <taxon>Bacilli</taxon>
        <taxon>Lactobacillales</taxon>
        <taxon>Streptococcaceae</taxon>
        <taxon>Streptococcus</taxon>
        <taxon>Streptococcus anginosus group</taxon>
    </lineage>
</organism>
<protein>
    <submittedName>
        <fullName evidence="3">Peptidase M16</fullName>
    </submittedName>
</protein>
<dbReference type="SUPFAM" id="SSF63411">
    <property type="entry name" value="LuxS/MPP-like metallohydrolase"/>
    <property type="match status" value="2"/>
</dbReference>
<dbReference type="Pfam" id="PF00675">
    <property type="entry name" value="Peptidase_M16"/>
    <property type="match status" value="1"/>
</dbReference>
<dbReference type="eggNOG" id="COG0612">
    <property type="taxonomic scope" value="Bacteria"/>
</dbReference>
<dbReference type="PANTHER" id="PTHR11851:SF134">
    <property type="entry name" value="ZINC-DEPENDENT PROTEASE"/>
    <property type="match status" value="1"/>
</dbReference>
<comment type="caution">
    <text evidence="3">The sequence shown here is derived from an EMBL/GenBank/DDBJ whole genome shotgun (WGS) entry which is preliminary data.</text>
</comment>
<sequence length="431" mass="49146">MQILKMERKDYPAVGEVVYQTTLQNGLRVFLLPKQDFNETYGIMTANFGSIDTCFIPRGSNQVVQYPAGVAHFLEHKLFEDENGQDILQQFVKLGAESNAFTSFTKTSYLFSATDNILENVRLLQSLLENAYFTEESVQREQGIIQQEISMYQDNPDYCLFFHTLANLYPDTSLAEDIAGSIESVAEITVEDLNENFETFYHPSNMSLLLIGNFDLEKTITVIQEQQEHLDSFAKQGLIQRSSLTLNPIIATGSVRMEVASSKLAIGLRGNQSLAEVDLFRYKIGLKLLFAMMFGWTSKRFQALYEVGKIDNSLSLEVEVEKDFHFVMLTMDTSEPVTLSHQFRSAIRDFEKDPDVTEEHLDTIKSEMFGDFLHGLNSLEYIATQYKTFSEGENLFDLPKILQTISLVDVIEIGHYFIDSCDMIDFTIFPK</sequence>
<dbReference type="InterPro" id="IPR011249">
    <property type="entry name" value="Metalloenz_LuxS/M16"/>
</dbReference>
<evidence type="ECO:0000313" key="3">
    <source>
        <dbReference type="EMBL" id="KIC77337.1"/>
    </source>
</evidence>
<dbReference type="STRING" id="862969.SCI_1924"/>
<name>A0A0C1KEE9_STRCV</name>
<gene>
    <name evidence="3" type="ORF">RN79_08710</name>
</gene>
<dbReference type="MEROPS" id="M16.A20"/>
<dbReference type="EMBL" id="JWIY01000004">
    <property type="protein sequence ID" value="KIC77337.1"/>
    <property type="molecule type" value="Genomic_DNA"/>
</dbReference>
<reference evidence="3 4" key="1">
    <citation type="submission" date="2014-12" db="EMBL/GenBank/DDBJ databases">
        <title>Partial genome sequence of Streptococcus constellatus KCOM 1650 (= ChDC B144).</title>
        <authorList>
            <person name="Kook J.-K."/>
            <person name="Park S.-N."/>
            <person name="Lim Y.K."/>
            <person name="Jo E."/>
        </authorList>
    </citation>
    <scope>NUCLEOTIDE SEQUENCE [LARGE SCALE GENOMIC DNA]</scope>
    <source>
        <strain evidence="3 4">KCOM 1650</strain>
    </source>
</reference>
<dbReference type="InterPro" id="IPR007863">
    <property type="entry name" value="Peptidase_M16_C"/>
</dbReference>
<dbReference type="RefSeq" id="WP_039677741.1">
    <property type="nucleotide sequence ID" value="NZ_JALGPO010000004.1"/>
</dbReference>
<accession>A0A0C1KEE9</accession>
<dbReference type="Gene3D" id="3.30.830.10">
    <property type="entry name" value="Metalloenzyme, LuxS/M16 peptidase-like"/>
    <property type="match status" value="2"/>
</dbReference>
<proteinExistence type="predicted"/>
<dbReference type="GO" id="GO:0046872">
    <property type="term" value="F:metal ion binding"/>
    <property type="evidence" value="ECO:0007669"/>
    <property type="project" value="InterPro"/>
</dbReference>
<dbReference type="Proteomes" id="UP000031339">
    <property type="component" value="Unassembled WGS sequence"/>
</dbReference>
<feature type="domain" description="Peptidase M16 N-terminal" evidence="1">
    <location>
        <begin position="56"/>
        <end position="179"/>
    </location>
</feature>
<dbReference type="InterPro" id="IPR011765">
    <property type="entry name" value="Pept_M16_N"/>
</dbReference>
<dbReference type="NCBIfam" id="NF047421">
    <property type="entry name" value="YfmH_fam"/>
    <property type="match status" value="1"/>
</dbReference>
<dbReference type="Pfam" id="PF05193">
    <property type="entry name" value="Peptidase_M16_C"/>
    <property type="match status" value="1"/>
</dbReference>
<dbReference type="OrthoDB" id="9811314at2"/>
<evidence type="ECO:0000313" key="4">
    <source>
        <dbReference type="Proteomes" id="UP000031339"/>
    </source>
</evidence>
<dbReference type="PANTHER" id="PTHR11851">
    <property type="entry name" value="METALLOPROTEASE"/>
    <property type="match status" value="1"/>
</dbReference>
<feature type="domain" description="Peptidase M16 C-terminal" evidence="2">
    <location>
        <begin position="188"/>
        <end position="367"/>
    </location>
</feature>